<gene>
    <name evidence="2" type="ORF">G6F64_006971</name>
</gene>
<evidence type="ECO:0000313" key="2">
    <source>
        <dbReference type="EMBL" id="KAG1307240.1"/>
    </source>
</evidence>
<name>A0A9P6X8A0_RHIOR</name>
<dbReference type="EMBL" id="JAANQT010000981">
    <property type="protein sequence ID" value="KAG1307240.1"/>
    <property type="molecule type" value="Genomic_DNA"/>
</dbReference>
<dbReference type="InterPro" id="IPR055509">
    <property type="entry name" value="DUF7082"/>
</dbReference>
<keyword evidence="3" id="KW-1185">Reference proteome</keyword>
<dbReference type="AlphaFoldDB" id="A0A9P6X8A0"/>
<organism evidence="2 3">
    <name type="scientific">Rhizopus oryzae</name>
    <name type="common">Mucormycosis agent</name>
    <name type="synonym">Rhizopus arrhizus var. delemar</name>
    <dbReference type="NCBI Taxonomy" id="64495"/>
    <lineage>
        <taxon>Eukaryota</taxon>
        <taxon>Fungi</taxon>
        <taxon>Fungi incertae sedis</taxon>
        <taxon>Mucoromycota</taxon>
        <taxon>Mucoromycotina</taxon>
        <taxon>Mucoromycetes</taxon>
        <taxon>Mucorales</taxon>
        <taxon>Mucorineae</taxon>
        <taxon>Rhizopodaceae</taxon>
        <taxon>Rhizopus</taxon>
    </lineage>
</organism>
<accession>A0A9P6X8A0</accession>
<sequence length="427" mass="49683">MTQNFGNERYQEWLPHSQPTSLYQAPHIIDFNPKQGQSGDVFMIHTTLNNFNSALIRITFGSCILPTHFTINHQTISFHSHIPIQSSTSTEKVPIYLIIIREGTEDDIDVMDSWFAGYFTYKNKRITLNDDLDNNMKRTRIGDQRHSTYLPHYYYHHLPLIGLSQREIDSLQNYPNYRPPDSLTSNHPQQNLTVPLLPNNFRSSMVSTHPLYPLQPIQPQFSEPIPITSGIDPPPDLSLDPFANVLSHATLTIQGDLTEMTIDWTEQEKKDQRRLVQFWRKQKGTNSVTAQFNIYRPKHPQDPPDFITSCIYWESRQDYYITSVDYVGLLQFVIGVVFTTEERNRVRRNLEGLVPETISKHKQDTAEFYKQIMSYPKPKPRNIEKNLKVFKWSKISEGLDKIVSRFTASYSTTMSIITDDNHNNLNE</sequence>
<comment type="caution">
    <text evidence="2">The sequence shown here is derived from an EMBL/GenBank/DDBJ whole genome shotgun (WGS) entry which is preliminary data.</text>
</comment>
<evidence type="ECO:0000313" key="3">
    <source>
        <dbReference type="Proteomes" id="UP000716291"/>
    </source>
</evidence>
<reference evidence="2" key="1">
    <citation type="journal article" date="2020" name="Microb. Genom.">
        <title>Genetic diversity of clinical and environmental Mucorales isolates obtained from an investigation of mucormycosis cases among solid organ transplant recipients.</title>
        <authorList>
            <person name="Nguyen M.H."/>
            <person name="Kaul D."/>
            <person name="Muto C."/>
            <person name="Cheng S.J."/>
            <person name="Richter R.A."/>
            <person name="Bruno V.M."/>
            <person name="Liu G."/>
            <person name="Beyhan S."/>
            <person name="Sundermann A.J."/>
            <person name="Mounaud S."/>
            <person name="Pasculle A.W."/>
            <person name="Nierman W.C."/>
            <person name="Driscoll E."/>
            <person name="Cumbie R."/>
            <person name="Clancy C.J."/>
            <person name="Dupont C.L."/>
        </authorList>
    </citation>
    <scope>NUCLEOTIDE SEQUENCE</scope>
    <source>
        <strain evidence="2">GL11</strain>
    </source>
</reference>
<dbReference type="PANTHER" id="PTHR39463:SF1">
    <property type="entry name" value="MEDUSA"/>
    <property type="match status" value="1"/>
</dbReference>
<dbReference type="OrthoDB" id="1751210at2759"/>
<proteinExistence type="predicted"/>
<dbReference type="GO" id="GO:0005634">
    <property type="term" value="C:nucleus"/>
    <property type="evidence" value="ECO:0007669"/>
    <property type="project" value="TreeGrafter"/>
</dbReference>
<dbReference type="PANTHER" id="PTHR39463">
    <property type="entry name" value="MEDUSA"/>
    <property type="match status" value="1"/>
</dbReference>
<protein>
    <recommendedName>
        <fullName evidence="1">DUF7082 domain-containing protein</fullName>
    </recommendedName>
</protein>
<evidence type="ECO:0000259" key="1">
    <source>
        <dbReference type="Pfam" id="PF23305"/>
    </source>
</evidence>
<dbReference type="Proteomes" id="UP000716291">
    <property type="component" value="Unassembled WGS sequence"/>
</dbReference>
<dbReference type="Pfam" id="PF23305">
    <property type="entry name" value="DUF7082"/>
    <property type="match status" value="1"/>
</dbReference>
<feature type="domain" description="DUF7082" evidence="1">
    <location>
        <begin position="248"/>
        <end position="403"/>
    </location>
</feature>